<dbReference type="Gene3D" id="3.40.50.1240">
    <property type="entry name" value="Phosphoglycerate mutase-like"/>
    <property type="match status" value="1"/>
</dbReference>
<comment type="caution">
    <text evidence="5">The sequence shown here is derived from an EMBL/GenBank/DDBJ whole genome shotgun (WGS) entry which is preliminary data.</text>
</comment>
<evidence type="ECO:0000313" key="5">
    <source>
        <dbReference type="EMBL" id="KAK1772364.1"/>
    </source>
</evidence>
<dbReference type="PANTHER" id="PTHR11567">
    <property type="entry name" value="ACID PHOSPHATASE-RELATED"/>
    <property type="match status" value="1"/>
</dbReference>
<dbReference type="Proteomes" id="UP001244011">
    <property type="component" value="Unassembled WGS sequence"/>
</dbReference>
<dbReference type="RefSeq" id="XP_060288577.1">
    <property type="nucleotide sequence ID" value="XM_060425756.1"/>
</dbReference>
<dbReference type="GO" id="GO:0016791">
    <property type="term" value="F:phosphatase activity"/>
    <property type="evidence" value="ECO:0007669"/>
    <property type="project" value="TreeGrafter"/>
</dbReference>
<evidence type="ECO:0000256" key="1">
    <source>
        <dbReference type="ARBA" id="ARBA00005375"/>
    </source>
</evidence>
<sequence length="593" mass="62967">MSVFALVILAALLPSSSAQVPVGHVWSAVAYLFHGERTPSQLSTSRSLTPLGAQQMFAQGSIFRSRYIDNGSSGADQNITQVLIEGIEANAMDASQLSILTTDDHYTSASAFAFLQALYPPTTETFARGAGGIGAAELANGSIVDYPLDGYQYPDINVLSAQDPDSVWIEGHVACAEYQESRLLLAHEPMVDQIYQRSLAFYRDLWGKIFSDAFPLNATHFYNAYDLYEYASYKYNHDNKTHAEITETDLARLEVFASTQQRYLNGNPQVPGLAPGDTLRTIAGRMLAAKILAQLRLNMQSSGSSKKLNLMFGSFEPFVAFFAVSRLANGASADNFEPLPSPGAAMVFELFSTDASSSSYPSTDDLWVRFLYRDNNLAGAPFVEYSLFGYGNSQSRIKFSDFATAMEAVSVASVAQWCNVCDSLSLFCAALAENSSGGTAPPPQAAKQRRRGVSPAVAGVIGALVATAVLGLAAAAAALAGGVRIYRADRGRRRGAALSGGFKGAEKKASDADVAHARSGARHERTGSWELRAGGTGAGAGEGESVATTTRAGAVVGAPERASSRASSRAAREGDDDDVSVMGHTPVTPRESV</sequence>
<name>A0AAJ0FRF4_9PEZI</name>
<feature type="chain" id="PRO_5042504237" evidence="4">
    <location>
        <begin position="19"/>
        <end position="593"/>
    </location>
</feature>
<keyword evidence="6" id="KW-1185">Reference proteome</keyword>
<feature type="signal peptide" evidence="4">
    <location>
        <begin position="1"/>
        <end position="18"/>
    </location>
</feature>
<dbReference type="GeneID" id="85308943"/>
<feature type="transmembrane region" description="Helical" evidence="3">
    <location>
        <begin position="456"/>
        <end position="483"/>
    </location>
</feature>
<feature type="compositionally biased region" description="Basic and acidic residues" evidence="2">
    <location>
        <begin position="508"/>
        <end position="527"/>
    </location>
</feature>
<proteinExistence type="inferred from homology"/>
<dbReference type="SUPFAM" id="SSF53254">
    <property type="entry name" value="Phosphoglycerate mutase-like"/>
    <property type="match status" value="1"/>
</dbReference>
<protein>
    <submittedName>
        <fullName evidence="5">Histidine phosphatase superfamily</fullName>
    </submittedName>
</protein>
<feature type="region of interest" description="Disordered" evidence="2">
    <location>
        <begin position="508"/>
        <end position="593"/>
    </location>
</feature>
<dbReference type="InterPro" id="IPR029033">
    <property type="entry name" value="His_PPase_superfam"/>
</dbReference>
<dbReference type="InterPro" id="IPR050645">
    <property type="entry name" value="Histidine_acid_phosphatase"/>
</dbReference>
<evidence type="ECO:0000256" key="2">
    <source>
        <dbReference type="SAM" id="MobiDB-lite"/>
    </source>
</evidence>
<dbReference type="EMBL" id="MU838997">
    <property type="protein sequence ID" value="KAK1772364.1"/>
    <property type="molecule type" value="Genomic_DNA"/>
</dbReference>
<keyword evidence="4" id="KW-0732">Signal</keyword>
<gene>
    <name evidence="5" type="ORF">QBC33DRAFT_510235</name>
</gene>
<evidence type="ECO:0000256" key="3">
    <source>
        <dbReference type="SAM" id="Phobius"/>
    </source>
</evidence>
<organism evidence="5 6">
    <name type="scientific">Phialemonium atrogriseum</name>
    <dbReference type="NCBI Taxonomy" id="1093897"/>
    <lineage>
        <taxon>Eukaryota</taxon>
        <taxon>Fungi</taxon>
        <taxon>Dikarya</taxon>
        <taxon>Ascomycota</taxon>
        <taxon>Pezizomycotina</taxon>
        <taxon>Sordariomycetes</taxon>
        <taxon>Sordariomycetidae</taxon>
        <taxon>Cephalothecales</taxon>
        <taxon>Cephalothecaceae</taxon>
        <taxon>Phialemonium</taxon>
    </lineage>
</organism>
<reference evidence="5" key="1">
    <citation type="submission" date="2023-06" db="EMBL/GenBank/DDBJ databases">
        <title>Genome-scale phylogeny and comparative genomics of the fungal order Sordariales.</title>
        <authorList>
            <consortium name="Lawrence Berkeley National Laboratory"/>
            <person name="Hensen N."/>
            <person name="Bonometti L."/>
            <person name="Westerberg I."/>
            <person name="Brannstrom I.O."/>
            <person name="Guillou S."/>
            <person name="Cros-Aarteil S."/>
            <person name="Calhoun S."/>
            <person name="Haridas S."/>
            <person name="Kuo A."/>
            <person name="Mondo S."/>
            <person name="Pangilinan J."/>
            <person name="Riley R."/>
            <person name="Labutti K."/>
            <person name="Andreopoulos B."/>
            <person name="Lipzen A."/>
            <person name="Chen C."/>
            <person name="Yanf M."/>
            <person name="Daum C."/>
            <person name="Ng V."/>
            <person name="Clum A."/>
            <person name="Steindorff A."/>
            <person name="Ohm R."/>
            <person name="Martin F."/>
            <person name="Silar P."/>
            <person name="Natvig D."/>
            <person name="Lalanne C."/>
            <person name="Gautier V."/>
            <person name="Ament-Velasquez S.L."/>
            <person name="Kruys A."/>
            <person name="Hutchinson M.I."/>
            <person name="Powell A.J."/>
            <person name="Barry K."/>
            <person name="Miller A.N."/>
            <person name="Grigoriev I.V."/>
            <person name="Debuchy R."/>
            <person name="Gladieux P."/>
            <person name="Thoren M.H."/>
            <person name="Johannesson H."/>
        </authorList>
    </citation>
    <scope>NUCLEOTIDE SEQUENCE</scope>
    <source>
        <strain evidence="5">8032-3</strain>
    </source>
</reference>
<dbReference type="AlphaFoldDB" id="A0AAJ0FRF4"/>
<evidence type="ECO:0000313" key="6">
    <source>
        <dbReference type="Proteomes" id="UP001244011"/>
    </source>
</evidence>
<comment type="similarity">
    <text evidence="1">Belongs to the histidine acid phosphatase family.</text>
</comment>
<keyword evidence="3" id="KW-0812">Transmembrane</keyword>
<keyword evidence="3" id="KW-0472">Membrane</keyword>
<evidence type="ECO:0000256" key="4">
    <source>
        <dbReference type="SAM" id="SignalP"/>
    </source>
</evidence>
<feature type="compositionally biased region" description="Low complexity" evidence="2">
    <location>
        <begin position="543"/>
        <end position="558"/>
    </location>
</feature>
<accession>A0AAJ0FRF4</accession>
<dbReference type="PANTHER" id="PTHR11567:SF127">
    <property type="entry name" value="HISTIDINE ACID PHOSPHATASE"/>
    <property type="match status" value="1"/>
</dbReference>
<dbReference type="InterPro" id="IPR000560">
    <property type="entry name" value="His_Pase_clade-2"/>
</dbReference>
<keyword evidence="3" id="KW-1133">Transmembrane helix</keyword>
<dbReference type="Pfam" id="PF00328">
    <property type="entry name" value="His_Phos_2"/>
    <property type="match status" value="1"/>
</dbReference>
<dbReference type="CDD" id="cd07061">
    <property type="entry name" value="HP_HAP_like"/>
    <property type="match status" value="1"/>
</dbReference>